<evidence type="ECO:0000313" key="3">
    <source>
        <dbReference type="EMBL" id="KPM11858.1"/>
    </source>
</evidence>
<organism evidence="3 4">
    <name type="scientific">Sarcoptes scabiei</name>
    <name type="common">Itch mite</name>
    <name type="synonym">Acarus scabiei</name>
    <dbReference type="NCBI Taxonomy" id="52283"/>
    <lineage>
        <taxon>Eukaryota</taxon>
        <taxon>Metazoa</taxon>
        <taxon>Ecdysozoa</taxon>
        <taxon>Arthropoda</taxon>
        <taxon>Chelicerata</taxon>
        <taxon>Arachnida</taxon>
        <taxon>Acari</taxon>
        <taxon>Acariformes</taxon>
        <taxon>Sarcoptiformes</taxon>
        <taxon>Astigmata</taxon>
        <taxon>Psoroptidia</taxon>
        <taxon>Sarcoptoidea</taxon>
        <taxon>Sarcoptidae</taxon>
        <taxon>Sarcoptinae</taxon>
        <taxon>Sarcoptes</taxon>
    </lineage>
</organism>
<protein>
    <submittedName>
        <fullName evidence="3">Uncharacterized protein</fullName>
    </submittedName>
</protein>
<sequence>MDNKGPPITLATLILICLSIDLILLSDPSIQLGFQPRLITRFCYNSPNLSTVNSQCVLCNYYMFDSMVLGCTGSTALTMNITSAQAFCIISQCLGQVRQSPMFIGRRKRQSDEMDYLDAEQFDEADDTKHRLDRNNPSQNDTR</sequence>
<evidence type="ECO:0000313" key="4">
    <source>
        <dbReference type="Proteomes" id="UP000616769"/>
    </source>
</evidence>
<feature type="region of interest" description="Disordered" evidence="1">
    <location>
        <begin position="107"/>
        <end position="143"/>
    </location>
</feature>
<keyword evidence="2" id="KW-0732">Signal</keyword>
<accession>A0A132ALH9</accession>
<feature type="signal peptide" evidence="2">
    <location>
        <begin position="1"/>
        <end position="25"/>
    </location>
</feature>
<comment type="caution">
    <text evidence="3">The sequence shown here is derived from an EMBL/GenBank/DDBJ whole genome shotgun (WGS) entry which is preliminary data.</text>
</comment>
<dbReference type="Proteomes" id="UP000616769">
    <property type="component" value="Unassembled WGS sequence"/>
</dbReference>
<dbReference type="OrthoDB" id="6424180at2759"/>
<dbReference type="VEuPathDB" id="VectorBase:SSCA001237"/>
<proteinExistence type="predicted"/>
<reference evidence="3 4" key="1">
    <citation type="journal article" date="2015" name="Parasit. Vectors">
        <title>Draft genome of the scabies mite.</title>
        <authorList>
            <person name="Rider S.D.Jr."/>
            <person name="Morgan M.S."/>
            <person name="Arlian L.G."/>
        </authorList>
    </citation>
    <scope>NUCLEOTIDE SEQUENCE [LARGE SCALE GENOMIC DNA]</scope>
    <source>
        <strain evidence="3">Arlian Lab</strain>
    </source>
</reference>
<dbReference type="AlphaFoldDB" id="A0A132ALH9"/>
<evidence type="ECO:0000256" key="1">
    <source>
        <dbReference type="SAM" id="MobiDB-lite"/>
    </source>
</evidence>
<gene>
    <name evidence="3" type="ORF">QR98_0104340</name>
</gene>
<feature type="compositionally biased region" description="Acidic residues" evidence="1">
    <location>
        <begin position="113"/>
        <end position="126"/>
    </location>
</feature>
<evidence type="ECO:0000256" key="2">
    <source>
        <dbReference type="SAM" id="SignalP"/>
    </source>
</evidence>
<feature type="non-terminal residue" evidence="3">
    <location>
        <position position="143"/>
    </location>
</feature>
<feature type="chain" id="PRO_5010928716" evidence="2">
    <location>
        <begin position="26"/>
        <end position="143"/>
    </location>
</feature>
<dbReference type="EMBL" id="JXLN01018123">
    <property type="protein sequence ID" value="KPM11858.1"/>
    <property type="molecule type" value="Genomic_DNA"/>
</dbReference>
<name>A0A132ALH9_SARSC</name>